<keyword evidence="18" id="KW-1185">Reference proteome</keyword>
<sequence length="1317" mass="149230">MIENKQDSFEIDDASLTLLSSGLDSDQLSAVKETKNVVVSAGAGSGKTTVLASRYAYLVEAKNLPAEKILTLTFTKKAANEMKERIFNGLKNHLNGYPIKRNSKTQPLPADFPHLAEIKERAKKAIEHFDKSHVQTLDSYFSEIAKKGARYYGVTPNFTLDDEKITSAINFKATKYVLENLNQSEIKEIATVFQIQNVAEDLFAAPILKYSTLLTPIDFEKGLQYQKSKILRDYADYTAQIYDEVESFIALPRNLKSKSKQLLALYDYIDQNGNPKPPALDESLFAGERNAKSFLDEQFLPYCKVISGYCGGDYSRVADDSYKTFKGLVLPLLEKLYLIANSISGFALQEKVFAHLERFQEDVNKSKRTGGLLSFSDVSQLAFAILSEHSEIRHIEQQKFDAIMIDEFQDDNSLQCDVLLILSDAKEKYDQAGNYILPRLSDSDLLDRLDTHKLFFVGDDKQSIYRFRGADVSVFRNLSSSIKNLIELKTNYRSRAELISGFNTIFGGYDYPNGPKVNENLQAVFMTKEKFPAKVSGQEQIPEYEADYKKVEVPSFGINEKSYSEKKITLVLYQKSKSAEENQNSWEQNPLEVSEDIEAERKTYECEASFVAREIKKLLEEKDEKGAQKYNYRDIAILFRSSTPTGAYESVLLSAGIPYSTEVYKGFFSDGPINDIISLLKLCVYPEDKNAWAKLLRSPFCSLTFAQMQKVLASTENPFKSPFDEGILEKIAPDSDLSAKILKLKALYDDIKGRLKSEKLTKTISYIWYELGYRYETLWNKSVSMYSSFYDILFEMARLAEGKTQSLASFIDMVKSYEDSDKKLDGLDVVMDAEDAVQILTIHKSKGLEFKVVFVCAASAVSRGQDNSVAMSRDAGLLLKTPSWGNYKNAAEKLTATGNIRKKNAGKSYFFSIMEDENARQESAELRRLAYVALTRAEERLYIVGCQGLEREGEEKCRKFEVHSPEEKTFTFTKDQKEKTEEYAEPKSIYQLLLPMLFDSDCQEGVNNPAFNFVEDPQAFAPVTIEESEKKDRSAFIKDFSFAEAELVEEKLSPKVYLSPSKLHDGHLTGGERAELNETPSNSEYNLINKIVASSVPGAVSNLSLEDEGDESGKVNEATGLENSPQPAFSFFNFGTIAHAYMEAAVLGTDPKINSREWLGINEKPIPGVDLKKWAGETNRERKISKIRQLCEDMTQKFKLSSIYMQSSESKWKKTEYTFRSLIENARPPADGEDYAKDLIVTGQIDLLYKNDENSPYKYTIVDYKTNQKIEPEIYYEQLSCYRKAVSQMLGVGEKEIRCLLYYLRFAKEVDCSNMGI</sequence>
<evidence type="ECO:0000256" key="8">
    <source>
        <dbReference type="ARBA" id="ARBA00023125"/>
    </source>
</evidence>
<keyword evidence="3" id="KW-0227">DNA damage</keyword>
<gene>
    <name evidence="17" type="ORF">HNP76_002576</name>
</gene>
<keyword evidence="8" id="KW-0238">DNA-binding</keyword>
<evidence type="ECO:0000256" key="10">
    <source>
        <dbReference type="ARBA" id="ARBA00023235"/>
    </source>
</evidence>
<dbReference type="InterPro" id="IPR014017">
    <property type="entry name" value="DNA_helicase_UvrD-like_C"/>
</dbReference>
<dbReference type="InterPro" id="IPR027417">
    <property type="entry name" value="P-loop_NTPase"/>
</dbReference>
<keyword evidence="10" id="KW-0413">Isomerase</keyword>
<dbReference type="PANTHER" id="PTHR11070:SF67">
    <property type="entry name" value="DNA 3'-5' HELICASE"/>
    <property type="match status" value="1"/>
</dbReference>
<reference evidence="17 18" key="1">
    <citation type="submission" date="2020-08" db="EMBL/GenBank/DDBJ databases">
        <title>Genomic Encyclopedia of Type Strains, Phase IV (KMG-IV): sequencing the most valuable type-strain genomes for metagenomic binning, comparative biology and taxonomic classification.</title>
        <authorList>
            <person name="Goeker M."/>
        </authorList>
    </citation>
    <scope>NUCLEOTIDE SEQUENCE [LARGE SCALE GENOMIC DNA]</scope>
    <source>
        <strain evidence="17 18">DSM 103462</strain>
    </source>
</reference>
<dbReference type="PROSITE" id="PS51217">
    <property type="entry name" value="UVRD_HELICASE_CTER"/>
    <property type="match status" value="1"/>
</dbReference>
<dbReference type="EC" id="5.6.2.4" evidence="12"/>
<name>A0A7W8LN78_9SPIR</name>
<evidence type="ECO:0000313" key="17">
    <source>
        <dbReference type="EMBL" id="MBB5227180.1"/>
    </source>
</evidence>
<evidence type="ECO:0000256" key="2">
    <source>
        <dbReference type="ARBA" id="ARBA00022741"/>
    </source>
</evidence>
<evidence type="ECO:0000256" key="11">
    <source>
        <dbReference type="ARBA" id="ARBA00034617"/>
    </source>
</evidence>
<dbReference type="GO" id="GO:0005829">
    <property type="term" value="C:cytosol"/>
    <property type="evidence" value="ECO:0007669"/>
    <property type="project" value="TreeGrafter"/>
</dbReference>
<organism evidence="17 18">
    <name type="scientific">Treponema ruminis</name>
    <dbReference type="NCBI Taxonomy" id="744515"/>
    <lineage>
        <taxon>Bacteria</taxon>
        <taxon>Pseudomonadati</taxon>
        <taxon>Spirochaetota</taxon>
        <taxon>Spirochaetia</taxon>
        <taxon>Spirochaetales</taxon>
        <taxon>Treponemataceae</taxon>
        <taxon>Treponema</taxon>
    </lineage>
</organism>
<dbReference type="EMBL" id="JACHFQ010000008">
    <property type="protein sequence ID" value="MBB5227180.1"/>
    <property type="molecule type" value="Genomic_DNA"/>
</dbReference>
<evidence type="ECO:0000256" key="4">
    <source>
        <dbReference type="ARBA" id="ARBA00022801"/>
    </source>
</evidence>
<accession>A0A7W8LN78</accession>
<dbReference type="GO" id="GO:0004527">
    <property type="term" value="F:exonuclease activity"/>
    <property type="evidence" value="ECO:0007669"/>
    <property type="project" value="UniProtKB-KW"/>
</dbReference>
<dbReference type="RefSeq" id="WP_184661151.1">
    <property type="nucleotide sequence ID" value="NZ_JACHFQ010000008.1"/>
</dbReference>
<dbReference type="GO" id="GO:0003677">
    <property type="term" value="F:DNA binding"/>
    <property type="evidence" value="ECO:0007669"/>
    <property type="project" value="UniProtKB-KW"/>
</dbReference>
<comment type="caution">
    <text evidence="17">The sequence shown here is derived from an EMBL/GenBank/DDBJ whole genome shotgun (WGS) entry which is preliminary data.</text>
</comment>
<evidence type="ECO:0000313" key="18">
    <source>
        <dbReference type="Proteomes" id="UP000518887"/>
    </source>
</evidence>
<dbReference type="Pfam" id="PF00580">
    <property type="entry name" value="UvrD-helicase"/>
    <property type="match status" value="1"/>
</dbReference>
<keyword evidence="1" id="KW-0540">Nuclease</keyword>
<dbReference type="InterPro" id="IPR011604">
    <property type="entry name" value="PDDEXK-like_dom_sf"/>
</dbReference>
<evidence type="ECO:0000256" key="7">
    <source>
        <dbReference type="ARBA" id="ARBA00022840"/>
    </source>
</evidence>
<dbReference type="InterPro" id="IPR011335">
    <property type="entry name" value="Restrct_endonuc-II-like"/>
</dbReference>
<dbReference type="PROSITE" id="PS51198">
    <property type="entry name" value="UVRD_HELICASE_ATP_BIND"/>
    <property type="match status" value="1"/>
</dbReference>
<comment type="catalytic activity">
    <reaction evidence="13">
        <text>ATP + H2O = ADP + phosphate + H(+)</text>
        <dbReference type="Rhea" id="RHEA:13065"/>
        <dbReference type="ChEBI" id="CHEBI:15377"/>
        <dbReference type="ChEBI" id="CHEBI:15378"/>
        <dbReference type="ChEBI" id="CHEBI:30616"/>
        <dbReference type="ChEBI" id="CHEBI:43474"/>
        <dbReference type="ChEBI" id="CHEBI:456216"/>
        <dbReference type="EC" id="5.6.2.4"/>
    </reaction>
</comment>
<protein>
    <recommendedName>
        <fullName evidence="12">DNA 3'-5' helicase</fullName>
        <ecNumber evidence="12">5.6.2.4</ecNumber>
    </recommendedName>
</protein>
<dbReference type="Gene3D" id="3.90.320.10">
    <property type="match status" value="1"/>
</dbReference>
<evidence type="ECO:0000256" key="14">
    <source>
        <dbReference type="PROSITE-ProRule" id="PRU00560"/>
    </source>
</evidence>
<dbReference type="InterPro" id="IPR000212">
    <property type="entry name" value="DNA_helicase_UvrD/REP"/>
</dbReference>
<keyword evidence="7 14" id="KW-0067">ATP-binding</keyword>
<dbReference type="SUPFAM" id="SSF52540">
    <property type="entry name" value="P-loop containing nucleoside triphosphate hydrolases"/>
    <property type="match status" value="1"/>
</dbReference>
<dbReference type="GO" id="GO:0043138">
    <property type="term" value="F:3'-5' DNA helicase activity"/>
    <property type="evidence" value="ECO:0007669"/>
    <property type="project" value="UniProtKB-EC"/>
</dbReference>
<dbReference type="Pfam" id="PF13361">
    <property type="entry name" value="UvrD_C"/>
    <property type="match status" value="1"/>
</dbReference>
<evidence type="ECO:0000259" key="16">
    <source>
        <dbReference type="PROSITE" id="PS51217"/>
    </source>
</evidence>
<keyword evidence="6" id="KW-0269">Exonuclease</keyword>
<dbReference type="GO" id="GO:0000725">
    <property type="term" value="P:recombinational repair"/>
    <property type="evidence" value="ECO:0007669"/>
    <property type="project" value="TreeGrafter"/>
</dbReference>
<dbReference type="SUPFAM" id="SSF52980">
    <property type="entry name" value="Restriction endonuclease-like"/>
    <property type="match status" value="1"/>
</dbReference>
<evidence type="ECO:0000256" key="12">
    <source>
        <dbReference type="ARBA" id="ARBA00034808"/>
    </source>
</evidence>
<feature type="binding site" evidence="14">
    <location>
        <begin position="41"/>
        <end position="48"/>
    </location>
    <ligand>
        <name>ATP</name>
        <dbReference type="ChEBI" id="CHEBI:30616"/>
    </ligand>
</feature>
<evidence type="ECO:0000256" key="6">
    <source>
        <dbReference type="ARBA" id="ARBA00022839"/>
    </source>
</evidence>
<evidence type="ECO:0000256" key="9">
    <source>
        <dbReference type="ARBA" id="ARBA00023204"/>
    </source>
</evidence>
<dbReference type="GO" id="GO:0005524">
    <property type="term" value="F:ATP binding"/>
    <property type="evidence" value="ECO:0007669"/>
    <property type="project" value="UniProtKB-UniRule"/>
</dbReference>
<keyword evidence="5 14" id="KW-0347">Helicase</keyword>
<comment type="catalytic activity">
    <reaction evidence="11">
        <text>Couples ATP hydrolysis with the unwinding of duplex DNA by translocating in the 3'-5' direction.</text>
        <dbReference type="EC" id="5.6.2.4"/>
    </reaction>
</comment>
<evidence type="ECO:0000256" key="13">
    <source>
        <dbReference type="ARBA" id="ARBA00048988"/>
    </source>
</evidence>
<evidence type="ECO:0000256" key="5">
    <source>
        <dbReference type="ARBA" id="ARBA00022806"/>
    </source>
</evidence>
<dbReference type="InterPro" id="IPR014016">
    <property type="entry name" value="UvrD-like_ATP-bd"/>
</dbReference>
<dbReference type="Gene3D" id="3.40.50.300">
    <property type="entry name" value="P-loop containing nucleotide triphosphate hydrolases"/>
    <property type="match status" value="4"/>
</dbReference>
<evidence type="ECO:0000259" key="15">
    <source>
        <dbReference type="PROSITE" id="PS51198"/>
    </source>
</evidence>
<feature type="domain" description="UvrD-like helicase ATP-binding" evidence="15">
    <location>
        <begin position="20"/>
        <end position="495"/>
    </location>
</feature>
<evidence type="ECO:0000256" key="3">
    <source>
        <dbReference type="ARBA" id="ARBA00022763"/>
    </source>
</evidence>
<evidence type="ECO:0000256" key="1">
    <source>
        <dbReference type="ARBA" id="ARBA00022722"/>
    </source>
</evidence>
<keyword evidence="4 14" id="KW-0378">Hydrolase</keyword>
<keyword evidence="9" id="KW-0234">DNA repair</keyword>
<dbReference type="PANTHER" id="PTHR11070">
    <property type="entry name" value="UVRD / RECB / PCRA DNA HELICASE FAMILY MEMBER"/>
    <property type="match status" value="1"/>
</dbReference>
<keyword evidence="2 14" id="KW-0547">Nucleotide-binding</keyword>
<feature type="domain" description="UvrD-like helicase C-terminal" evidence="16">
    <location>
        <begin position="569"/>
        <end position="847"/>
    </location>
</feature>
<proteinExistence type="predicted"/>
<dbReference type="Proteomes" id="UP000518887">
    <property type="component" value="Unassembled WGS sequence"/>
</dbReference>